<dbReference type="EMBL" id="HBUE01090164">
    <property type="protein sequence ID" value="CAG6481156.1"/>
    <property type="molecule type" value="Transcribed_RNA"/>
</dbReference>
<organism evidence="2">
    <name type="scientific">Culex pipiens</name>
    <name type="common">House mosquito</name>
    <dbReference type="NCBI Taxonomy" id="7175"/>
    <lineage>
        <taxon>Eukaryota</taxon>
        <taxon>Metazoa</taxon>
        <taxon>Ecdysozoa</taxon>
        <taxon>Arthropoda</taxon>
        <taxon>Hexapoda</taxon>
        <taxon>Insecta</taxon>
        <taxon>Pterygota</taxon>
        <taxon>Neoptera</taxon>
        <taxon>Endopterygota</taxon>
        <taxon>Diptera</taxon>
        <taxon>Nematocera</taxon>
        <taxon>Culicoidea</taxon>
        <taxon>Culicidae</taxon>
        <taxon>Culicinae</taxon>
        <taxon>Culicini</taxon>
        <taxon>Culex</taxon>
        <taxon>Culex</taxon>
    </lineage>
</organism>
<dbReference type="AlphaFoldDB" id="A0A8D8BSY2"/>
<feature type="compositionally biased region" description="Basic residues" evidence="1">
    <location>
        <begin position="262"/>
        <end position="277"/>
    </location>
</feature>
<protein>
    <submittedName>
        <fullName evidence="2">(northern house mosquito) hypothetical protein</fullName>
    </submittedName>
</protein>
<name>A0A8D8BSY2_CULPI</name>
<evidence type="ECO:0000313" key="2">
    <source>
        <dbReference type="EMBL" id="CAG6481156.1"/>
    </source>
</evidence>
<sequence length="397" mass="43497">MQSSARRQLLGPALLGPEPGLGRLDERWRAGRRVSSTGTILPARFTTTSVQHFLQRSRTSAQQFAQVLPLANALPRGSIHRRATRNTARIFRPRVEPLEQHHRLMVRLLLLLQHPGLGLARPQVPDVAGAAAAAGKARVQIGAAGRVRPAPSVAAVVLPRGTASPGRHQHRLHRQVQLAQHLPVALLHLPELLLHDDTLVERKHRQPAAGRRRLRRPRLLALLVDDLFVDVFTRRSRKPGDASGATPTVQPVPAVATAERHQRAHRAGTGRSVRRSPRGTGRTGLRRRGTATARVEDVRGHIGMTERHSRFVVRVRIVLVVTGYFGRRRLEALHGSHDVGRFGDGKSTLEGGGILVDLLRLAGARTGRCRVNWMRVAARAGGGGLLAAEWDGIVVRL</sequence>
<reference evidence="2" key="1">
    <citation type="submission" date="2021-05" db="EMBL/GenBank/DDBJ databases">
        <authorList>
            <person name="Alioto T."/>
            <person name="Alioto T."/>
            <person name="Gomez Garrido J."/>
        </authorList>
    </citation>
    <scope>NUCLEOTIDE SEQUENCE</scope>
</reference>
<evidence type="ECO:0000256" key="1">
    <source>
        <dbReference type="SAM" id="MobiDB-lite"/>
    </source>
</evidence>
<dbReference type="EMBL" id="HBUE01090165">
    <property type="protein sequence ID" value="CAG6481157.1"/>
    <property type="molecule type" value="Transcribed_RNA"/>
</dbReference>
<feature type="compositionally biased region" description="Low complexity" evidence="1">
    <location>
        <begin position="9"/>
        <end position="22"/>
    </location>
</feature>
<accession>A0A8D8BSY2</accession>
<feature type="region of interest" description="Disordered" evidence="1">
    <location>
        <begin position="237"/>
        <end position="294"/>
    </location>
</feature>
<proteinExistence type="predicted"/>
<feature type="region of interest" description="Disordered" evidence="1">
    <location>
        <begin position="1"/>
        <end position="22"/>
    </location>
</feature>